<keyword evidence="6" id="KW-1185">Reference proteome</keyword>
<comment type="caution">
    <text evidence="5">The sequence shown here is derived from an EMBL/GenBank/DDBJ whole genome shotgun (WGS) entry which is preliminary data.</text>
</comment>
<evidence type="ECO:0000256" key="4">
    <source>
        <dbReference type="ARBA" id="ARBA00023160"/>
    </source>
</evidence>
<dbReference type="PANTHER" id="PTHR38764">
    <property type="entry name" value="ACYL CARRIER PROTEIN PHOSPHODIESTERASE"/>
    <property type="match status" value="1"/>
</dbReference>
<evidence type="ECO:0000256" key="1">
    <source>
        <dbReference type="ARBA" id="ARBA00022516"/>
    </source>
</evidence>
<reference evidence="6" key="1">
    <citation type="journal article" date="2019" name="Int. J. Syst. Evol. Microbiol.">
        <title>The Global Catalogue of Microorganisms (GCM) 10K type strain sequencing project: providing services to taxonomists for standard genome sequencing and annotation.</title>
        <authorList>
            <consortium name="The Broad Institute Genomics Platform"/>
            <consortium name="The Broad Institute Genome Sequencing Center for Infectious Disease"/>
            <person name="Wu L."/>
            <person name="Ma J."/>
        </authorList>
    </citation>
    <scope>NUCLEOTIDE SEQUENCE [LARGE SCALE GENOMIC DNA]</scope>
    <source>
        <strain evidence="6">CGMCC 1.7003</strain>
    </source>
</reference>
<gene>
    <name evidence="5" type="ORF">GCM10010919_20070</name>
</gene>
<protein>
    <submittedName>
        <fullName evidence="5">ACP phosphodiesterase</fullName>
    </submittedName>
</protein>
<keyword evidence="2" id="KW-0378">Hydrolase</keyword>
<accession>A0ABQ3L762</accession>
<dbReference type="RefSeq" id="WP_189432870.1">
    <property type="nucleotide sequence ID" value="NZ_BNAO01000004.1"/>
</dbReference>
<dbReference type="Proteomes" id="UP000659697">
    <property type="component" value="Unassembled WGS sequence"/>
</dbReference>
<keyword evidence="4" id="KW-0275">Fatty acid biosynthesis</keyword>
<dbReference type="EMBL" id="BNAO01000004">
    <property type="protein sequence ID" value="GHG69844.1"/>
    <property type="molecule type" value="Genomic_DNA"/>
</dbReference>
<proteinExistence type="predicted"/>
<dbReference type="PANTHER" id="PTHR38764:SF1">
    <property type="entry name" value="ACYL CARRIER PROTEIN PHOSPHODIESTERASE"/>
    <property type="match status" value="1"/>
</dbReference>
<keyword evidence="1" id="KW-0444">Lipid biosynthesis</keyword>
<dbReference type="PIRSF" id="PIRSF011489">
    <property type="entry name" value="DUF479"/>
    <property type="match status" value="1"/>
</dbReference>
<organism evidence="5 6">
    <name type="scientific">Alishewanella longhuensis</name>
    <dbReference type="NCBI Taxonomy" id="1091037"/>
    <lineage>
        <taxon>Bacteria</taxon>
        <taxon>Pseudomonadati</taxon>
        <taxon>Pseudomonadota</taxon>
        <taxon>Gammaproteobacteria</taxon>
        <taxon>Alteromonadales</taxon>
        <taxon>Alteromonadaceae</taxon>
        <taxon>Alishewanella</taxon>
    </lineage>
</organism>
<dbReference type="InterPro" id="IPR007431">
    <property type="entry name" value="ACP_PD"/>
</dbReference>
<evidence type="ECO:0000313" key="6">
    <source>
        <dbReference type="Proteomes" id="UP000659697"/>
    </source>
</evidence>
<evidence type="ECO:0000313" key="5">
    <source>
        <dbReference type="EMBL" id="GHG69844.1"/>
    </source>
</evidence>
<sequence>MNYLAHAALAQSSVHSLVGNLLGDFCKGVELSTLPEAVLAGLANHRAVDRYTDHHPLVQQAKRQFSAQRRRFAAVTLDVLFDHFLILHWQSFYAEPFVKAKERLYSKLAQAEPLMPPAMQLTMQRVRQQDWLSAYQQLPSLARALDHIAARIRFENQFAGIMEEIYPRYNDLEQIFLEFYPQLLRHTALLALEA</sequence>
<keyword evidence="4" id="KW-0276">Fatty acid metabolism</keyword>
<evidence type="ECO:0000256" key="2">
    <source>
        <dbReference type="ARBA" id="ARBA00022801"/>
    </source>
</evidence>
<keyword evidence="3" id="KW-0443">Lipid metabolism</keyword>
<name>A0ABQ3L762_9ALTE</name>
<evidence type="ECO:0000256" key="3">
    <source>
        <dbReference type="ARBA" id="ARBA00023098"/>
    </source>
</evidence>
<dbReference type="Pfam" id="PF04336">
    <property type="entry name" value="ACP_PD"/>
    <property type="match status" value="1"/>
</dbReference>